<dbReference type="EMBL" id="JACHJS010000001">
    <property type="protein sequence ID" value="MBB4963597.1"/>
    <property type="molecule type" value="Genomic_DNA"/>
</dbReference>
<gene>
    <name evidence="2" type="ORF">F4559_000956</name>
</gene>
<keyword evidence="3" id="KW-1185">Reference proteome</keyword>
<proteinExistence type="predicted"/>
<comment type="caution">
    <text evidence="2">The sequence shown here is derived from an EMBL/GenBank/DDBJ whole genome shotgun (WGS) entry which is preliminary data.</text>
</comment>
<organism evidence="2 3">
    <name type="scientific">Saccharothrix violaceirubra</name>
    <dbReference type="NCBI Taxonomy" id="413306"/>
    <lineage>
        <taxon>Bacteria</taxon>
        <taxon>Bacillati</taxon>
        <taxon>Actinomycetota</taxon>
        <taxon>Actinomycetes</taxon>
        <taxon>Pseudonocardiales</taxon>
        <taxon>Pseudonocardiaceae</taxon>
        <taxon>Saccharothrix</taxon>
    </lineage>
</organism>
<accession>A0A7W7T078</accession>
<name>A0A7W7T078_9PSEU</name>
<feature type="region of interest" description="Disordered" evidence="1">
    <location>
        <begin position="16"/>
        <end position="45"/>
    </location>
</feature>
<sequence>MIVGVVVATLAMPVRPGDRARPSVDTGPTCDEAPAAPPAEGPTPATWTEGGLVVYFGYVRRPQGV</sequence>
<dbReference type="AlphaFoldDB" id="A0A7W7T078"/>
<evidence type="ECO:0000313" key="2">
    <source>
        <dbReference type="EMBL" id="MBB4963597.1"/>
    </source>
</evidence>
<evidence type="ECO:0000256" key="1">
    <source>
        <dbReference type="SAM" id="MobiDB-lite"/>
    </source>
</evidence>
<protein>
    <submittedName>
        <fullName evidence="2">Uncharacterized protein</fullName>
    </submittedName>
</protein>
<dbReference type="Proteomes" id="UP000542674">
    <property type="component" value="Unassembled WGS sequence"/>
</dbReference>
<reference evidence="2 3" key="1">
    <citation type="submission" date="2020-08" db="EMBL/GenBank/DDBJ databases">
        <title>Sequencing the genomes of 1000 actinobacteria strains.</title>
        <authorList>
            <person name="Klenk H.-P."/>
        </authorList>
    </citation>
    <scope>NUCLEOTIDE SEQUENCE [LARGE SCALE GENOMIC DNA]</scope>
    <source>
        <strain evidence="2 3">DSM 45084</strain>
    </source>
</reference>
<dbReference type="RefSeq" id="WP_184666356.1">
    <property type="nucleotide sequence ID" value="NZ_BAABAI010000034.1"/>
</dbReference>
<evidence type="ECO:0000313" key="3">
    <source>
        <dbReference type="Proteomes" id="UP000542674"/>
    </source>
</evidence>